<keyword evidence="6 9" id="KW-0472">Membrane</keyword>
<feature type="active site" evidence="9">
    <location>
        <position position="120"/>
    </location>
</feature>
<dbReference type="OrthoDB" id="9762009at2"/>
<comment type="similarity">
    <text evidence="9">Belongs to the phospholipase D family. Cardiolipin synthase subfamily. ClsB sub-subfamily.</text>
</comment>
<dbReference type="AlphaFoldDB" id="A0A366HKX6"/>
<keyword evidence="12" id="KW-1185">Reference proteome</keyword>
<dbReference type="GO" id="GO:0032049">
    <property type="term" value="P:cardiolipin biosynthetic process"/>
    <property type="evidence" value="ECO:0007669"/>
    <property type="project" value="InterPro"/>
</dbReference>
<dbReference type="NCBIfam" id="NF008427">
    <property type="entry name" value="PRK11263.1"/>
    <property type="match status" value="1"/>
</dbReference>
<dbReference type="EMBL" id="QNRQ01000001">
    <property type="protein sequence ID" value="RBP43207.1"/>
    <property type="molecule type" value="Genomic_DNA"/>
</dbReference>
<keyword evidence="7 9" id="KW-0594">Phospholipid biosynthesis</keyword>
<proteinExistence type="inferred from homology"/>
<feature type="active site" evidence="9">
    <location>
        <position position="292"/>
    </location>
</feature>
<evidence type="ECO:0000256" key="2">
    <source>
        <dbReference type="ARBA" id="ARBA00022516"/>
    </source>
</evidence>
<evidence type="ECO:0000259" key="10">
    <source>
        <dbReference type="PROSITE" id="PS50035"/>
    </source>
</evidence>
<dbReference type="InterPro" id="IPR030872">
    <property type="entry name" value="Cardiolipin_synth_ClsB"/>
</dbReference>
<keyword evidence="2 9" id="KW-0444">Lipid biosynthesis</keyword>
<evidence type="ECO:0000313" key="12">
    <source>
        <dbReference type="Proteomes" id="UP000253628"/>
    </source>
</evidence>
<dbReference type="RefSeq" id="WP_113931503.1">
    <property type="nucleotide sequence ID" value="NZ_JACCEU010000001.1"/>
</dbReference>
<organism evidence="11 12">
    <name type="scientific">Eoetvoesiella caeni</name>
    <dbReference type="NCBI Taxonomy" id="645616"/>
    <lineage>
        <taxon>Bacteria</taxon>
        <taxon>Pseudomonadati</taxon>
        <taxon>Pseudomonadota</taxon>
        <taxon>Betaproteobacteria</taxon>
        <taxon>Burkholderiales</taxon>
        <taxon>Alcaligenaceae</taxon>
        <taxon>Eoetvoesiella</taxon>
    </lineage>
</organism>
<dbReference type="Gene3D" id="3.30.870.10">
    <property type="entry name" value="Endonuclease Chain A"/>
    <property type="match status" value="2"/>
</dbReference>
<feature type="active site" evidence="9">
    <location>
        <position position="115"/>
    </location>
</feature>
<comment type="function">
    <text evidence="9">Catalyzes the phosphatidyl group transfer from one phosphatidylglycerol molecule to another to form cardiolipin (CL) (diphosphatidylglycerol) and glycerol.</text>
</comment>
<dbReference type="Proteomes" id="UP000253628">
    <property type="component" value="Unassembled WGS sequence"/>
</dbReference>
<dbReference type="PROSITE" id="PS50035">
    <property type="entry name" value="PLD"/>
    <property type="match status" value="2"/>
</dbReference>
<evidence type="ECO:0000256" key="4">
    <source>
        <dbReference type="ARBA" id="ARBA00022737"/>
    </source>
</evidence>
<evidence type="ECO:0000256" key="1">
    <source>
        <dbReference type="ARBA" id="ARBA00022475"/>
    </source>
</evidence>
<comment type="caution">
    <text evidence="11">The sequence shown here is derived from an EMBL/GenBank/DDBJ whole genome shotgun (WGS) entry which is preliminary data.</text>
</comment>
<sequence length="407" mass="45642">MINEWRGGNKFLLLENGEEYFPRVLQAIKEAKSEVLLETFILFDDKVGQALRSALIDARSRGVEIDMTVDGYGSDELSQEFIAGLTDSGVRFHIFDPRPRLLGIRTNLFRRMHRKIVAVDGARAFIGGINFSADHLPDFGPEAKQDYSVEIEGPLAEDIMEFAREALAEPNAATGRRKRLKPRKQATPVGDGYARLVIRDNAKHRDDIEHSYRASIRLAQSDIIIANAYFFPGYRLLRDLAGAARRGVRVRLILQGQPDMLIARYAASMLYQYLVDAGVCVYEYCERPLHGKVACIDEVWSTIGSSNLDPLSLALNLEANVFIQDSKFTAALHRTLEDLLSKYCRAVPVTAHAGGGLRRLWVGVVVFHFLRRFPVWAGSLPAHKPQLQSIVAPEPESHACPDQRNFP</sequence>
<accession>A0A366HKX6</accession>
<dbReference type="InterPro" id="IPR025202">
    <property type="entry name" value="PLD-like_dom"/>
</dbReference>
<dbReference type="Pfam" id="PF13091">
    <property type="entry name" value="PLDc_2"/>
    <property type="match status" value="2"/>
</dbReference>
<comment type="catalytic activity">
    <reaction evidence="9">
        <text>2 a 1,2-diacyl-sn-glycero-3-phospho-(1'-sn-glycerol) = a cardiolipin + glycerol</text>
        <dbReference type="Rhea" id="RHEA:31451"/>
        <dbReference type="ChEBI" id="CHEBI:17754"/>
        <dbReference type="ChEBI" id="CHEBI:62237"/>
        <dbReference type="ChEBI" id="CHEBI:64716"/>
    </reaction>
</comment>
<dbReference type="InterPro" id="IPR001736">
    <property type="entry name" value="PLipase_D/transphosphatidylase"/>
</dbReference>
<reference evidence="11 12" key="1">
    <citation type="submission" date="2018-06" db="EMBL/GenBank/DDBJ databases">
        <title>Genomic Encyclopedia of Type Strains, Phase IV (KMG-IV): sequencing the most valuable type-strain genomes for metagenomic binning, comparative biology and taxonomic classification.</title>
        <authorList>
            <person name="Goeker M."/>
        </authorList>
    </citation>
    <scope>NUCLEOTIDE SEQUENCE [LARGE SCALE GENOMIC DNA]</scope>
    <source>
        <strain evidence="11 12">DSM 25520</strain>
    </source>
</reference>
<dbReference type="SUPFAM" id="SSF56024">
    <property type="entry name" value="Phospholipase D/nuclease"/>
    <property type="match status" value="2"/>
</dbReference>
<feature type="domain" description="PLD phosphodiesterase" evidence="10">
    <location>
        <begin position="108"/>
        <end position="135"/>
    </location>
</feature>
<dbReference type="CDD" id="cd09159">
    <property type="entry name" value="PLDc_ybhO_like_2"/>
    <property type="match status" value="1"/>
</dbReference>
<gene>
    <name evidence="9" type="primary">clsB</name>
    <name evidence="11" type="ORF">DFR37_101335</name>
</gene>
<dbReference type="CDD" id="cd09110">
    <property type="entry name" value="PLDc_CLS_1"/>
    <property type="match status" value="1"/>
</dbReference>
<evidence type="ECO:0000256" key="6">
    <source>
        <dbReference type="ARBA" id="ARBA00023136"/>
    </source>
</evidence>
<name>A0A366HKX6_9BURK</name>
<keyword evidence="3 9" id="KW-0808">Transferase</keyword>
<dbReference type="EC" id="2.7.8.-" evidence="9"/>
<keyword evidence="5 9" id="KW-0443">Lipid metabolism</keyword>
<feature type="active site" evidence="9">
    <location>
        <position position="113"/>
    </location>
</feature>
<comment type="subcellular location">
    <subcellularLocation>
        <location evidence="9">Cell membrane</location>
        <topology evidence="9">Peripheral membrane protein</topology>
    </subcellularLocation>
</comment>
<dbReference type="HAMAP" id="MF_01917">
    <property type="entry name" value="Cardiolipin_synth_ClsB"/>
    <property type="match status" value="1"/>
</dbReference>
<dbReference type="SMART" id="SM00155">
    <property type="entry name" value="PLDc"/>
    <property type="match status" value="2"/>
</dbReference>
<evidence type="ECO:0000256" key="5">
    <source>
        <dbReference type="ARBA" id="ARBA00023098"/>
    </source>
</evidence>
<feature type="active site" evidence="9">
    <location>
        <position position="290"/>
    </location>
</feature>
<dbReference type="PANTHER" id="PTHR21248:SF23">
    <property type="entry name" value="CARDIOLIPIN SYNTHASE B"/>
    <property type="match status" value="1"/>
</dbReference>
<dbReference type="GO" id="GO:0005886">
    <property type="term" value="C:plasma membrane"/>
    <property type="evidence" value="ECO:0007669"/>
    <property type="project" value="UniProtKB-SubCell"/>
</dbReference>
<evidence type="ECO:0000256" key="8">
    <source>
        <dbReference type="ARBA" id="ARBA00023264"/>
    </source>
</evidence>
<keyword evidence="4" id="KW-0677">Repeat</keyword>
<keyword evidence="1 9" id="KW-1003">Cell membrane</keyword>
<dbReference type="PANTHER" id="PTHR21248">
    <property type="entry name" value="CARDIOLIPIN SYNTHASE"/>
    <property type="match status" value="1"/>
</dbReference>
<evidence type="ECO:0000313" key="11">
    <source>
        <dbReference type="EMBL" id="RBP43207.1"/>
    </source>
</evidence>
<keyword evidence="8 9" id="KW-1208">Phospholipid metabolism</keyword>
<evidence type="ECO:0000256" key="3">
    <source>
        <dbReference type="ARBA" id="ARBA00022679"/>
    </source>
</evidence>
<evidence type="ECO:0000256" key="7">
    <source>
        <dbReference type="ARBA" id="ARBA00023209"/>
    </source>
</evidence>
<evidence type="ECO:0000256" key="9">
    <source>
        <dbReference type="HAMAP-Rule" id="MF_01917"/>
    </source>
</evidence>
<protein>
    <recommendedName>
        <fullName evidence="9">Cardiolipin synthase B</fullName>
        <shortName evidence="9">CL synthase</shortName>
        <ecNumber evidence="9">2.7.8.-</ecNumber>
    </recommendedName>
</protein>
<dbReference type="GO" id="GO:0008808">
    <property type="term" value="F:cardiolipin synthase activity"/>
    <property type="evidence" value="ECO:0007669"/>
    <property type="project" value="InterPro"/>
</dbReference>
<feature type="domain" description="PLD phosphodiesterase" evidence="10">
    <location>
        <begin position="285"/>
        <end position="312"/>
    </location>
</feature>
<feature type="active site" evidence="9">
    <location>
        <position position="297"/>
    </location>
</feature>